<dbReference type="EMBL" id="NFZW01000029">
    <property type="protein sequence ID" value="RFA32433.1"/>
    <property type="molecule type" value="Genomic_DNA"/>
</dbReference>
<organism evidence="1 2">
    <name type="scientific">Alkalilimnicola ehrlichii</name>
    <dbReference type="NCBI Taxonomy" id="351052"/>
    <lineage>
        <taxon>Bacteria</taxon>
        <taxon>Pseudomonadati</taxon>
        <taxon>Pseudomonadota</taxon>
        <taxon>Gammaproteobacteria</taxon>
        <taxon>Chromatiales</taxon>
        <taxon>Ectothiorhodospiraceae</taxon>
        <taxon>Alkalilimnicola</taxon>
    </lineage>
</organism>
<keyword evidence="2" id="KW-1185">Reference proteome</keyword>
<reference evidence="2" key="1">
    <citation type="submission" date="2017-05" db="EMBL/GenBank/DDBJ databases">
        <authorList>
            <person name="Sharma S."/>
            <person name="Sidhu C."/>
            <person name="Pinnaka A.K."/>
        </authorList>
    </citation>
    <scope>NUCLEOTIDE SEQUENCE [LARGE SCALE GENOMIC DNA]</scope>
    <source>
        <strain evidence="2">AK93</strain>
    </source>
</reference>
<comment type="caution">
    <text evidence="1">The sequence shown here is derived from an EMBL/GenBank/DDBJ whole genome shotgun (WGS) entry which is preliminary data.</text>
</comment>
<accession>A0A3E0WJP7</accession>
<dbReference type="AlphaFoldDB" id="A0A3E0WJP7"/>
<evidence type="ECO:0000313" key="1">
    <source>
        <dbReference type="EMBL" id="RFA32433.1"/>
    </source>
</evidence>
<dbReference type="Proteomes" id="UP000256763">
    <property type="component" value="Unassembled WGS sequence"/>
</dbReference>
<name>A0A3E0WJP7_9GAMM</name>
<evidence type="ECO:0000313" key="2">
    <source>
        <dbReference type="Proteomes" id="UP000256763"/>
    </source>
</evidence>
<gene>
    <name evidence="1" type="ORF">CAL65_19805</name>
</gene>
<dbReference type="RefSeq" id="WP_220359449.1">
    <property type="nucleotide sequence ID" value="NZ_NFZW01000029.1"/>
</dbReference>
<sequence length="139" mass="14506">MLGYALTSLQKTLPPEYLAEDCRLHILLPALSTVRGEAFEPAQVKAQALEVAPAFSACDWQFANSDPSGIQALTRLADDPDAKALIFAAVDSLIDVATCFELAQARRIMTAGAGQGIVPGEAAGAVALTRTPGAQPVRA</sequence>
<proteinExistence type="predicted"/>
<protein>
    <submittedName>
        <fullName evidence="1">Uncharacterized protein</fullName>
    </submittedName>
</protein>
<feature type="non-terminal residue" evidence="1">
    <location>
        <position position="139"/>
    </location>
</feature>